<dbReference type="EMBL" id="DYUE01000189">
    <property type="protein sequence ID" value="HJG91692.1"/>
    <property type="molecule type" value="Genomic_DNA"/>
</dbReference>
<sequence length="174" mass="18514">MPALTAVAVRRAALADIDPRTLYLLAKLRQDVFTLEQRATDPDLDGRDLDPATTLMWLELPGAEAASLGVPGLPVAHLRVLAEDDGAVRIGRVAVDGAHRRGGYGRRLMGEALAHARESAPGAEVRIDAQAHLEQWYASMGFETVGGLFMEAGIEHVAMVLRPGHGAPSAHGTI</sequence>
<dbReference type="GO" id="GO:0016747">
    <property type="term" value="F:acyltransferase activity, transferring groups other than amino-acyl groups"/>
    <property type="evidence" value="ECO:0007669"/>
    <property type="project" value="InterPro"/>
</dbReference>
<dbReference type="EC" id="2.3.1.-" evidence="2"/>
<dbReference type="InterPro" id="IPR016181">
    <property type="entry name" value="Acyl_CoA_acyltransferase"/>
</dbReference>
<name>A0A921MWC5_9MICO</name>
<dbReference type="InterPro" id="IPR000182">
    <property type="entry name" value="GNAT_dom"/>
</dbReference>
<evidence type="ECO:0000259" key="1">
    <source>
        <dbReference type="PROSITE" id="PS51186"/>
    </source>
</evidence>
<keyword evidence="2" id="KW-0012">Acyltransferase</keyword>
<dbReference type="PROSITE" id="PS51186">
    <property type="entry name" value="GNAT"/>
    <property type="match status" value="1"/>
</dbReference>
<evidence type="ECO:0000313" key="2">
    <source>
        <dbReference type="EMBL" id="HJG91692.1"/>
    </source>
</evidence>
<dbReference type="CDD" id="cd04301">
    <property type="entry name" value="NAT_SF"/>
    <property type="match status" value="1"/>
</dbReference>
<feature type="domain" description="N-acetyltransferase" evidence="1">
    <location>
        <begin position="12"/>
        <end position="164"/>
    </location>
</feature>
<reference evidence="2" key="1">
    <citation type="journal article" date="2021" name="PeerJ">
        <title>Extensive microbial diversity within the chicken gut microbiome revealed by metagenomics and culture.</title>
        <authorList>
            <person name="Gilroy R."/>
            <person name="Ravi A."/>
            <person name="Getino M."/>
            <person name="Pursley I."/>
            <person name="Horton D.L."/>
            <person name="Alikhan N.F."/>
            <person name="Baker D."/>
            <person name="Gharbi K."/>
            <person name="Hall N."/>
            <person name="Watson M."/>
            <person name="Adriaenssens E.M."/>
            <person name="Foster-Nyarko E."/>
            <person name="Jarju S."/>
            <person name="Secka A."/>
            <person name="Antonio M."/>
            <person name="Oren A."/>
            <person name="Chaudhuri R.R."/>
            <person name="La Ragione R."/>
            <person name="Hildebrand F."/>
            <person name="Pallen M.J."/>
        </authorList>
    </citation>
    <scope>NUCLEOTIDE SEQUENCE</scope>
    <source>
        <strain evidence="2">ChiGjej5B5-22894</strain>
    </source>
</reference>
<dbReference type="Proteomes" id="UP000742460">
    <property type="component" value="Unassembled WGS sequence"/>
</dbReference>
<reference evidence="2" key="2">
    <citation type="submission" date="2021-09" db="EMBL/GenBank/DDBJ databases">
        <authorList>
            <person name="Gilroy R."/>
        </authorList>
    </citation>
    <scope>NUCLEOTIDE SEQUENCE</scope>
    <source>
        <strain evidence="2">ChiGjej5B5-22894</strain>
    </source>
</reference>
<dbReference type="SUPFAM" id="SSF55729">
    <property type="entry name" value="Acyl-CoA N-acyltransferases (Nat)"/>
    <property type="match status" value="1"/>
</dbReference>
<accession>A0A921MWC5</accession>
<organism evidence="2 3">
    <name type="scientific">Brachybacterium massiliense</name>
    <dbReference type="NCBI Taxonomy" id="1755098"/>
    <lineage>
        <taxon>Bacteria</taxon>
        <taxon>Bacillati</taxon>
        <taxon>Actinomycetota</taxon>
        <taxon>Actinomycetes</taxon>
        <taxon>Micrococcales</taxon>
        <taxon>Dermabacteraceae</taxon>
        <taxon>Brachybacterium</taxon>
    </lineage>
</organism>
<dbReference type="Pfam" id="PF13673">
    <property type="entry name" value="Acetyltransf_10"/>
    <property type="match status" value="1"/>
</dbReference>
<evidence type="ECO:0000313" key="3">
    <source>
        <dbReference type="Proteomes" id="UP000742460"/>
    </source>
</evidence>
<protein>
    <submittedName>
        <fullName evidence="2">GNAT family N-acetyltransferase</fullName>
        <ecNumber evidence="2">2.3.1.-</ecNumber>
    </submittedName>
</protein>
<dbReference type="Gene3D" id="3.40.630.30">
    <property type="match status" value="1"/>
</dbReference>
<comment type="caution">
    <text evidence="2">The sequence shown here is derived from an EMBL/GenBank/DDBJ whole genome shotgun (WGS) entry which is preliminary data.</text>
</comment>
<proteinExistence type="predicted"/>
<dbReference type="AlphaFoldDB" id="A0A921MWC5"/>
<keyword evidence="2" id="KW-0808">Transferase</keyword>
<gene>
    <name evidence="2" type="ORF">K8V81_08190</name>
</gene>